<dbReference type="GO" id="GO:0002098">
    <property type="term" value="P:tRNA wobble uridine modification"/>
    <property type="evidence" value="ECO:0007669"/>
    <property type="project" value="InterPro"/>
</dbReference>
<gene>
    <name evidence="3 6" type="primary">cmoA</name>
    <name evidence="6" type="ORF">AAIA72_02230</name>
</gene>
<dbReference type="Pfam" id="PF13649">
    <property type="entry name" value="Methyltransf_25"/>
    <property type="match status" value="1"/>
</dbReference>
<name>A0AB39UXT2_9GAMM</name>
<sequence length="241" mass="27002">MSAKDTLFSTPQPDVEAFRFDERVASVFSDMINRSVPGYAMILEMIGVITRAYARPQTRLYDLGCSLGGSTLAMRRQAPPDSVIVAVDTSSAMLERCRINIDREPDGAPVTLLEQDIRELQFEQASLVALNFTLQFIPEADRSPLLRRIADGMVDGGALILSEKICFPDADTQHRLTELHHGFKRARGYSDLEIAQKRAALENVLIPESLDMHLNRLRDAGFRHAACWFQCFNFVSILAVK</sequence>
<comment type="similarity">
    <text evidence="3">Belongs to the class I-like SAM-binding methyltransferase superfamily. Cx-SAM synthase family.</text>
</comment>
<comment type="caution">
    <text evidence="3">Lacks conserved residue(s) required for the propagation of feature annotation.</text>
</comment>
<feature type="binding site" evidence="3 4">
    <location>
        <begin position="64"/>
        <end position="66"/>
    </location>
    <ligand>
        <name>S-adenosyl-L-methionine</name>
        <dbReference type="ChEBI" id="CHEBI:59789"/>
    </ligand>
</feature>
<feature type="domain" description="Methyltransferase" evidence="5">
    <location>
        <begin position="62"/>
        <end position="157"/>
    </location>
</feature>
<organism evidence="6">
    <name type="scientific">Thermohahella caldifontis</name>
    <dbReference type="NCBI Taxonomy" id="3142973"/>
    <lineage>
        <taxon>Bacteria</taxon>
        <taxon>Pseudomonadati</taxon>
        <taxon>Pseudomonadota</taxon>
        <taxon>Gammaproteobacteria</taxon>
        <taxon>Oceanospirillales</taxon>
        <taxon>Hahellaceae</taxon>
        <taxon>Thermohahella</taxon>
    </lineage>
</organism>
<evidence type="ECO:0000256" key="4">
    <source>
        <dbReference type="PIRSR" id="PIRSR006325-1"/>
    </source>
</evidence>
<evidence type="ECO:0000256" key="1">
    <source>
        <dbReference type="ARBA" id="ARBA00022679"/>
    </source>
</evidence>
<keyword evidence="2 3" id="KW-0949">S-adenosyl-L-methionine</keyword>
<dbReference type="CDD" id="cd02440">
    <property type="entry name" value="AdoMet_MTases"/>
    <property type="match status" value="1"/>
</dbReference>
<accession>A0AB39UXT2</accession>
<dbReference type="NCBIfam" id="TIGR00740">
    <property type="entry name" value="carboxy-S-adenosyl-L-methionine synthase CmoA"/>
    <property type="match status" value="1"/>
</dbReference>
<proteinExistence type="inferred from homology"/>
<dbReference type="GO" id="GO:0016743">
    <property type="term" value="F:carboxyl- or carbamoyltransferase activity"/>
    <property type="evidence" value="ECO:0007669"/>
    <property type="project" value="UniProtKB-UniRule"/>
</dbReference>
<evidence type="ECO:0000256" key="2">
    <source>
        <dbReference type="ARBA" id="ARBA00022691"/>
    </source>
</evidence>
<dbReference type="EMBL" id="CP154858">
    <property type="protein sequence ID" value="XDT72825.1"/>
    <property type="molecule type" value="Genomic_DNA"/>
</dbReference>
<feature type="binding site" evidence="3">
    <location>
        <position position="198"/>
    </location>
    <ligand>
        <name>S-adenosyl-L-methionine</name>
        <dbReference type="ChEBI" id="CHEBI:59789"/>
    </ligand>
</feature>
<comment type="function">
    <text evidence="3">Catalyzes the conversion of S-adenosyl-L-methionine (SAM) to carboxy-S-adenosyl-L-methionine (Cx-SAM).</text>
</comment>
<feature type="binding site" evidence="3 4">
    <location>
        <position position="131"/>
    </location>
    <ligand>
        <name>S-adenosyl-L-methionine</name>
        <dbReference type="ChEBI" id="CHEBI:59789"/>
    </ligand>
</feature>
<dbReference type="HAMAP" id="MF_01589">
    <property type="entry name" value="Cx_SAM_synthase"/>
    <property type="match status" value="1"/>
</dbReference>
<dbReference type="PANTHER" id="PTHR43861:SF2">
    <property type="entry name" value="CARBOXY-S-ADENOSYL-L-METHIONINE SYNTHASE"/>
    <property type="match status" value="1"/>
</dbReference>
<dbReference type="InterPro" id="IPR005271">
    <property type="entry name" value="CmoA"/>
</dbReference>
<protein>
    <recommendedName>
        <fullName evidence="3">Carboxy-S-adenosyl-L-methionine synthase</fullName>
        <shortName evidence="3">Cx-SAM synthase</shortName>
        <ecNumber evidence="3">2.1.3.-</ecNumber>
    </recommendedName>
</protein>
<dbReference type="PANTHER" id="PTHR43861">
    <property type="entry name" value="TRANS-ACONITATE 2-METHYLTRANSFERASE-RELATED"/>
    <property type="match status" value="1"/>
</dbReference>
<dbReference type="InterPro" id="IPR029063">
    <property type="entry name" value="SAM-dependent_MTases_sf"/>
</dbReference>
<dbReference type="AlphaFoldDB" id="A0AB39UXT2"/>
<evidence type="ECO:0000313" key="6">
    <source>
        <dbReference type="EMBL" id="XDT72825.1"/>
    </source>
</evidence>
<feature type="binding site" evidence="3 4">
    <location>
        <begin position="116"/>
        <end position="117"/>
    </location>
    <ligand>
        <name>S-adenosyl-L-methionine</name>
        <dbReference type="ChEBI" id="CHEBI:59789"/>
    </ligand>
</feature>
<comment type="subunit">
    <text evidence="3">Homodimer.</text>
</comment>
<comment type="catalytic activity">
    <reaction evidence="3">
        <text>prephenate + S-adenosyl-L-methionine = carboxy-S-adenosyl-L-methionine + 3-phenylpyruvate + H2O</text>
        <dbReference type="Rhea" id="RHEA:51692"/>
        <dbReference type="ChEBI" id="CHEBI:15377"/>
        <dbReference type="ChEBI" id="CHEBI:18005"/>
        <dbReference type="ChEBI" id="CHEBI:29934"/>
        <dbReference type="ChEBI" id="CHEBI:59789"/>
        <dbReference type="ChEBI" id="CHEBI:134278"/>
    </reaction>
</comment>
<reference evidence="6" key="1">
    <citation type="submission" date="2024-05" db="EMBL/GenBank/DDBJ databases">
        <title>Genome sequencing of novel strain.</title>
        <authorList>
            <person name="Ganbat D."/>
            <person name="Ganbat S."/>
            <person name="Lee S.-J."/>
        </authorList>
    </citation>
    <scope>NUCLEOTIDE SEQUENCE</scope>
    <source>
        <strain evidence="6">SMD15-11</strain>
    </source>
</reference>
<dbReference type="RefSeq" id="WP_369601828.1">
    <property type="nucleotide sequence ID" value="NZ_CP154858.1"/>
</dbReference>
<evidence type="ECO:0000256" key="3">
    <source>
        <dbReference type="HAMAP-Rule" id="MF_01589"/>
    </source>
</evidence>
<dbReference type="InterPro" id="IPR041698">
    <property type="entry name" value="Methyltransf_25"/>
</dbReference>
<feature type="binding site" evidence="3 4">
    <location>
        <position position="39"/>
    </location>
    <ligand>
        <name>S-adenosyl-L-methionine</name>
        <dbReference type="ChEBI" id="CHEBI:59789"/>
    </ligand>
</feature>
<keyword evidence="1 3" id="KW-0808">Transferase</keyword>
<dbReference type="EC" id="2.1.3.-" evidence="3"/>
<dbReference type="KEGG" id="tcd:AAIA72_02230"/>
<dbReference type="PIRSF" id="PIRSF006325">
    <property type="entry name" value="MeTrfase_bac"/>
    <property type="match status" value="1"/>
</dbReference>
<evidence type="ECO:0000259" key="5">
    <source>
        <dbReference type="Pfam" id="PF13649"/>
    </source>
</evidence>
<dbReference type="Gene3D" id="3.40.50.150">
    <property type="entry name" value="Vaccinia Virus protein VP39"/>
    <property type="match status" value="1"/>
</dbReference>
<dbReference type="GO" id="GO:1904047">
    <property type="term" value="F:S-adenosyl-L-methionine binding"/>
    <property type="evidence" value="ECO:0007669"/>
    <property type="project" value="UniProtKB-UniRule"/>
</dbReference>
<dbReference type="SUPFAM" id="SSF53335">
    <property type="entry name" value="S-adenosyl-L-methionine-dependent methyltransferases"/>
    <property type="match status" value="1"/>
</dbReference>